<dbReference type="GO" id="GO:0015074">
    <property type="term" value="P:DNA integration"/>
    <property type="evidence" value="ECO:0007669"/>
    <property type="project" value="UniProtKB-KW"/>
</dbReference>
<accession>A0A812QYM4</accession>
<dbReference type="PROSITE" id="PS50994">
    <property type="entry name" value="INTEGRASE"/>
    <property type="match status" value="1"/>
</dbReference>
<evidence type="ECO:0000256" key="12">
    <source>
        <dbReference type="SAM" id="MobiDB-lite"/>
    </source>
</evidence>
<feature type="compositionally biased region" description="Polar residues" evidence="12">
    <location>
        <begin position="2116"/>
        <end position="2126"/>
    </location>
</feature>
<dbReference type="InterPro" id="IPR039537">
    <property type="entry name" value="Retrotran_Ty1/copia-like"/>
</dbReference>
<feature type="domain" description="Integrase catalytic" evidence="13">
    <location>
        <begin position="1107"/>
        <end position="1278"/>
    </location>
</feature>
<proteinExistence type="predicted"/>
<organism evidence="14 15">
    <name type="scientific">Symbiodinium necroappetens</name>
    <dbReference type="NCBI Taxonomy" id="1628268"/>
    <lineage>
        <taxon>Eukaryota</taxon>
        <taxon>Sar</taxon>
        <taxon>Alveolata</taxon>
        <taxon>Dinophyceae</taxon>
        <taxon>Suessiales</taxon>
        <taxon>Symbiodiniaceae</taxon>
        <taxon>Symbiodinium</taxon>
    </lineage>
</organism>
<keyword evidence="9" id="KW-0233">DNA recombination</keyword>
<dbReference type="GO" id="GO:0004519">
    <property type="term" value="F:endonuclease activity"/>
    <property type="evidence" value="ECO:0007669"/>
    <property type="project" value="UniProtKB-KW"/>
</dbReference>
<dbReference type="GO" id="GO:0016787">
    <property type="term" value="F:hydrolase activity"/>
    <property type="evidence" value="ECO:0007669"/>
    <property type="project" value="UniProtKB-KW"/>
</dbReference>
<evidence type="ECO:0000256" key="4">
    <source>
        <dbReference type="ARBA" id="ARBA00022801"/>
    </source>
</evidence>
<dbReference type="OrthoDB" id="413361at2759"/>
<evidence type="ECO:0000256" key="11">
    <source>
        <dbReference type="SAM" id="Coils"/>
    </source>
</evidence>
<dbReference type="GO" id="GO:0003964">
    <property type="term" value="F:RNA-directed DNA polymerase activity"/>
    <property type="evidence" value="ECO:0007669"/>
    <property type="project" value="UniProtKB-KW"/>
</dbReference>
<name>A0A812QYM4_9DINO</name>
<evidence type="ECO:0000259" key="13">
    <source>
        <dbReference type="PROSITE" id="PS50994"/>
    </source>
</evidence>
<evidence type="ECO:0000256" key="6">
    <source>
        <dbReference type="ARBA" id="ARBA00022908"/>
    </source>
</evidence>
<dbReference type="Gene3D" id="3.30.420.10">
    <property type="entry name" value="Ribonuclease H-like superfamily/Ribonuclease H"/>
    <property type="match status" value="1"/>
</dbReference>
<dbReference type="SUPFAM" id="SSF53098">
    <property type="entry name" value="Ribonuclease H-like"/>
    <property type="match status" value="1"/>
</dbReference>
<feature type="compositionally biased region" description="Low complexity" evidence="12">
    <location>
        <begin position="2103"/>
        <end position="2115"/>
    </location>
</feature>
<dbReference type="InterPro" id="IPR012337">
    <property type="entry name" value="RNaseH-like_sf"/>
</dbReference>
<evidence type="ECO:0000256" key="5">
    <source>
        <dbReference type="ARBA" id="ARBA00022842"/>
    </source>
</evidence>
<evidence type="ECO:0000256" key="7">
    <source>
        <dbReference type="ARBA" id="ARBA00022918"/>
    </source>
</evidence>
<dbReference type="InterPro" id="IPR036397">
    <property type="entry name" value="RNaseH_sf"/>
</dbReference>
<evidence type="ECO:0000256" key="8">
    <source>
        <dbReference type="ARBA" id="ARBA00022932"/>
    </source>
</evidence>
<sequence length="2428" mass="272743">MAEWTARPTAMTSRPPNPSGVRDDSSSASLSHEQIMEEVKKQVQLAMTGRDMEVKDLRSENQELKQALEAVAKGRNLREVMGGIQATNLEANFLAEVKAPRNHKRHLLFFEAALGYLRAIFLRKIGLMMQPVWRVDFQIACLVKEAILLERSPVDQPWRRNLDLWKIDERERQLQQVYMDKKGGVDHETLKSTELPALPELSGETGVEFSDWLYVAEQTIGAMSDSASSWYEKTLACVREAYARYQVASPLERLTIGPRPAPELLEPKWVRLDRKVMTLILAAMPKMVREDAVAHRVSSVAAVLFRLHILYSPGGIAERTAVLKHLEGQSAGDQVVDAIAALRKWKRHLTRSQEMHLSVPDGSILLRGLEVTVAACVQKHPEMSFRLSLARNELQLQNRPTQESVMKFYDHLMAELQQALPAKWSLKSFYDYESHNVTHEGRRQEAPRQHSFFVLYYNLETNPYCGSGTTGGTEGNHSGNLDAGVVIAEPVQAVPEGGVQGPEIQAFMKEVNTMLQRLTRLNRMELVDALEPDMKRVEASMASFGNAQDGVALLDSGATHPFKPLVERDLADIVQVQLADGQKVDLQQNRAGTLMPVKDSHLDRANSVTTIVPLGTLVQELGCTVAWDKRGLRVRHPEHGELTTHVVGSCPFIGEARALQLIEEIEARKLEQLKVNTVETQLRVLGLETEASFETSLLEYRRTGNRTEGLKALMASDSTFYHLTESQRCALAQDIDLSDEAGVRYLKQLPIKRSMRKHLLTSSWIVNLFSGEGQHSDLKALEENGLVLLEMDLKKSRAFNLKGPTPAHRALLWAAMRGQIEGLLGSPPRGEGEGELVLKQFFLWWVSKMAAEEVEARIPYFAMTMPVNSALWLSPMWKQMKGLQAKLRWTSSGMTRCVTNLATTWPEEDWEVKGLKGQLRWTVGFRQGLVQGIKRWRNTLALCRMDGPLSQMTKEELNKWTQHVRQGHQPYNKRCQTCISSKATGHAHRRVHAPSCFTLSVDVCGPFRVKGQTPSALDHRYMLVGSYTMPVLKREVCEPGDVIVNEPEGGVGEIEIGPREVGTEPADDPGPSGPIEVGTEPADDPGPVHGDAALASDLEGVFEVEGEDPTPVVGAQDQEEMDRLNAQYNELVKEVGDRLDYQVLRYAVPMRSRRASEVNARVRQMYLQVKADGLEVFRLHSDRATELCNRRLREWLLERGVLATTGEAQTPQQNGRAEATVKFVKLEAKRLMTSAGLPKQTWPLAMMYAAAKQRHRVLGRTDDMPCFGTPVHVRTKVYGQAGRYDLENKWSQGIYVGPSSEVQHAHVVRFPDSTFVTSLHLKQNLVDADSLIDLVPREIEIALPEQVECVAKNFIAKEKWAVEDVLELYSRLKAIKSGPASGRSALSKGKAWFTGMFVHGGVAGLRSATTRLKWTTRYLVQAAKKITGHPDFTALGILEDMSIGCHKDSHNEVGSENVVVLLKAPGCGGDLWLEHDDLDDKYADWRKVSKKLWKKGFTHKLEVGQPFKFQPRRWHEVQEWSGARVVMVLYTPRLSKLHYQDRDALEFVGFQSEFFDVIHNNEAQTGDHVIHNNEEQLKDYFEQGKRPPGDQCELHLVRKLSSPEDETLEDAVVTLTESQDQLLEDLQERSERLRFMLEEEEILAEECRRAGQQVEDEVDHVRAYLEDMMDDVTRLKAAGAKATNEACLRAISFQEEPDYEKLLQELDGDLEVVHTVPLQQVRAALDLWMEALKKEVKQLLDGTLKPMPISKARELEKRGLLKLVPSKGVYTLKPPQVKGNKVRRKFRLVLCGNHVGRDDDTFSLYASGVSADTVRLALAYASHRKWYGGTSDVTGAFLLAQWPDHLARYGIFPPRILIEAGLADPNEIWEVMRPLYGLRESPAIWAKCRTDRLKEAKISYKGRTIVLKQSTADPEIWLAYDEKDVVKSQGSLLALIITYVDDLFYLSDKPIIEAIHSWVQEAWPCSELEWADGCGGTRYLGMEIQQQPDFTFELSQEGYIRELLRSYGMEEALSTRLPCPKEWLADGEDSEEENFSMEELKLGQKAVGEQLWLMMRCRPDLQFPVAYMASKVSKKPNKVVQIAKRLLAYLKTTVMMKMVIGGESTTSDPPSSSEPQQITTSSNPNHHYSEHDINNIPSLVGWSDASFSPSGEKSFGASVITVNGYPVAWKVPRKLLVDNASAVAMITGGPGSWRTRHLKVRSAKIREQVESAALTVEHVGGDGQLADLATKMHGKIRLWELLALWNFRGLPEEAMQALQMKTLYLTCLIWAMLVQPSTAADATSAKIQVAGIDELFVVTLLVCITAVVMWEVGKGAMAWVLKACRESPKQRRLRKLREAAKGAAEEEVDRAVLARADDATPPPPPHPVMRSTRSPARQEPTFTTGANFEVMAHDAFYKTDSARSKLHTNPQCHGLRNAGQVYKLEYEE</sequence>
<keyword evidence="10" id="KW-0511">Multifunctional enzyme</keyword>
<keyword evidence="3" id="KW-0255">Endonuclease</keyword>
<dbReference type="GO" id="GO:0003887">
    <property type="term" value="F:DNA-directed DNA polymerase activity"/>
    <property type="evidence" value="ECO:0007669"/>
    <property type="project" value="UniProtKB-KW"/>
</dbReference>
<dbReference type="GO" id="GO:0003676">
    <property type="term" value="F:nucleic acid binding"/>
    <property type="evidence" value="ECO:0007669"/>
    <property type="project" value="InterPro"/>
</dbReference>
<evidence type="ECO:0000256" key="3">
    <source>
        <dbReference type="ARBA" id="ARBA00022759"/>
    </source>
</evidence>
<dbReference type="GO" id="GO:0006310">
    <property type="term" value="P:DNA recombination"/>
    <property type="evidence" value="ECO:0007669"/>
    <property type="project" value="UniProtKB-KW"/>
</dbReference>
<dbReference type="InterPro" id="IPR013103">
    <property type="entry name" value="RVT_2"/>
</dbReference>
<keyword evidence="6" id="KW-0229">DNA integration</keyword>
<keyword evidence="1" id="KW-0540">Nuclease</keyword>
<keyword evidence="2" id="KW-0479">Metal-binding</keyword>
<keyword evidence="4" id="KW-0378">Hydrolase</keyword>
<dbReference type="PANTHER" id="PTHR42648:SF11">
    <property type="entry name" value="TRANSPOSON TY4-P GAG-POL POLYPROTEIN"/>
    <property type="match status" value="1"/>
</dbReference>
<dbReference type="Proteomes" id="UP000601435">
    <property type="component" value="Unassembled WGS sequence"/>
</dbReference>
<evidence type="ECO:0000313" key="15">
    <source>
        <dbReference type="Proteomes" id="UP000601435"/>
    </source>
</evidence>
<evidence type="ECO:0000256" key="2">
    <source>
        <dbReference type="ARBA" id="ARBA00022723"/>
    </source>
</evidence>
<keyword evidence="11" id="KW-0175">Coiled coil</keyword>
<evidence type="ECO:0000313" key="14">
    <source>
        <dbReference type="EMBL" id="CAE7409265.1"/>
    </source>
</evidence>
<evidence type="ECO:0000256" key="10">
    <source>
        <dbReference type="ARBA" id="ARBA00023268"/>
    </source>
</evidence>
<keyword evidence="5" id="KW-0460">Magnesium</keyword>
<gene>
    <name evidence="14" type="primary">GIP</name>
    <name evidence="14" type="ORF">SNEC2469_LOCUS11260</name>
</gene>
<dbReference type="EMBL" id="CAJNJA010017846">
    <property type="protein sequence ID" value="CAE7409265.1"/>
    <property type="molecule type" value="Genomic_DNA"/>
</dbReference>
<feature type="region of interest" description="Disordered" evidence="12">
    <location>
        <begin position="2356"/>
        <end position="2379"/>
    </location>
</feature>
<dbReference type="InterPro" id="IPR001584">
    <property type="entry name" value="Integrase_cat-core"/>
</dbReference>
<keyword evidence="8" id="KW-0239">DNA-directed DNA polymerase</keyword>
<keyword evidence="8" id="KW-0808">Transferase</keyword>
<reference evidence="14" key="1">
    <citation type="submission" date="2021-02" db="EMBL/GenBank/DDBJ databases">
        <authorList>
            <person name="Dougan E. K."/>
            <person name="Rhodes N."/>
            <person name="Thang M."/>
            <person name="Chan C."/>
        </authorList>
    </citation>
    <scope>NUCLEOTIDE SEQUENCE</scope>
</reference>
<dbReference type="Pfam" id="PF07727">
    <property type="entry name" value="RVT_2"/>
    <property type="match status" value="1"/>
</dbReference>
<feature type="coiled-coil region" evidence="11">
    <location>
        <begin position="1623"/>
        <end position="1657"/>
    </location>
</feature>
<keyword evidence="7" id="KW-0695">RNA-directed DNA polymerase</keyword>
<evidence type="ECO:0000256" key="9">
    <source>
        <dbReference type="ARBA" id="ARBA00023172"/>
    </source>
</evidence>
<feature type="region of interest" description="Disordered" evidence="12">
    <location>
        <begin position="1043"/>
        <end position="1092"/>
    </location>
</feature>
<keyword evidence="15" id="KW-1185">Reference proteome</keyword>
<protein>
    <submittedName>
        <fullName evidence="14">GIP protein</fullName>
    </submittedName>
</protein>
<evidence type="ECO:0000256" key="1">
    <source>
        <dbReference type="ARBA" id="ARBA00022722"/>
    </source>
</evidence>
<comment type="caution">
    <text evidence="14">The sequence shown here is derived from an EMBL/GenBank/DDBJ whole genome shotgun (WGS) entry which is preliminary data.</text>
</comment>
<feature type="region of interest" description="Disordered" evidence="12">
    <location>
        <begin position="2102"/>
        <end position="2130"/>
    </location>
</feature>
<feature type="region of interest" description="Disordered" evidence="12">
    <location>
        <begin position="1"/>
        <end position="32"/>
    </location>
</feature>
<dbReference type="GO" id="GO:0046872">
    <property type="term" value="F:metal ion binding"/>
    <property type="evidence" value="ECO:0007669"/>
    <property type="project" value="UniProtKB-KW"/>
</dbReference>
<keyword evidence="8" id="KW-0548">Nucleotidyltransferase</keyword>
<dbReference type="PANTHER" id="PTHR42648">
    <property type="entry name" value="TRANSPOSASE, PUTATIVE-RELATED"/>
    <property type="match status" value="1"/>
</dbReference>